<accession>A0ABX6IPI2</accession>
<protein>
    <recommendedName>
        <fullName evidence="3">3-deoxy-7-phosphoheptulonate synthase</fullName>
    </recommendedName>
</protein>
<keyword evidence="2" id="KW-1185">Reference proteome</keyword>
<name>A0ABX6IPI2_9ACTN</name>
<dbReference type="EMBL" id="CP045809">
    <property type="protein sequence ID" value="QHN37016.1"/>
    <property type="molecule type" value="Genomic_DNA"/>
</dbReference>
<organism evidence="1 2">
    <name type="scientific">Gordonia pseudamarae</name>
    <dbReference type="NCBI Taxonomy" id="2831662"/>
    <lineage>
        <taxon>Bacteria</taxon>
        <taxon>Bacillati</taxon>
        <taxon>Actinomycetota</taxon>
        <taxon>Actinomycetes</taxon>
        <taxon>Mycobacteriales</taxon>
        <taxon>Gordoniaceae</taxon>
        <taxon>Gordonia</taxon>
    </lineage>
</organism>
<dbReference type="Proteomes" id="UP001059836">
    <property type="component" value="Chromosome"/>
</dbReference>
<evidence type="ECO:0000313" key="2">
    <source>
        <dbReference type="Proteomes" id="UP001059836"/>
    </source>
</evidence>
<gene>
    <name evidence="1" type="ORF">GII31_21065</name>
</gene>
<evidence type="ECO:0008006" key="3">
    <source>
        <dbReference type="Google" id="ProtNLM"/>
    </source>
</evidence>
<proteinExistence type="predicted"/>
<dbReference type="RefSeq" id="WP_213245283.1">
    <property type="nucleotide sequence ID" value="NZ_CP045806.1"/>
</dbReference>
<sequence>MAYVTISSHVSAEDAQRIIAKLGEAGVGAVHGDDTAERAGLGLNGGA</sequence>
<evidence type="ECO:0000313" key="1">
    <source>
        <dbReference type="EMBL" id="QHN37016.1"/>
    </source>
</evidence>
<reference evidence="1" key="1">
    <citation type="journal article" date="2021" name="Nat. Microbiol.">
        <title>Cocultivation of an ultrasmall environmental parasitic bacterium with lytic ability against bacteria associated with wastewater foams.</title>
        <authorList>
            <person name="Batinovic S."/>
            <person name="Rose J.J.A."/>
            <person name="Ratcliffe J."/>
            <person name="Seviour R.J."/>
            <person name="Petrovski S."/>
        </authorList>
    </citation>
    <scope>NUCLEOTIDE SEQUENCE</scope>
    <source>
        <strain evidence="1">CON9</strain>
    </source>
</reference>